<evidence type="ECO:0000313" key="3">
    <source>
        <dbReference type="EMBL" id="CAG9103760.1"/>
    </source>
</evidence>
<comment type="caution">
    <text evidence="3">The sequence shown here is derived from an EMBL/GenBank/DDBJ whole genome shotgun (WGS) entry which is preliminary data.</text>
</comment>
<dbReference type="PROSITE" id="PS50966">
    <property type="entry name" value="ZF_SWIM"/>
    <property type="match status" value="1"/>
</dbReference>
<name>A0A8S4DKN9_PLUXY</name>
<dbReference type="InterPro" id="IPR052579">
    <property type="entry name" value="Zinc_finger_SWIM"/>
</dbReference>
<keyword evidence="1" id="KW-0862">Zinc</keyword>
<keyword evidence="4" id="KW-1185">Reference proteome</keyword>
<dbReference type="Proteomes" id="UP000653454">
    <property type="component" value="Unassembled WGS sequence"/>
</dbReference>
<sequence>MEEFSSLEELDNFIRNYEYSNCVQLWKRTAKTIEGMKAVCPIKCENSKPELKYYQMTYACKKGGRAFKTKGRGIRQTYTYRDNCPMFIKLALSDDGTKLKIVEKMENHNHPINRELFESMTKQRQMRLKTEDKKEAIEMLNMNCNIKLVQAYLQEKTGKPIKTSDLKNLQSGSRCLQTDIQNVINLLTQDDGIGQIAVNENGDLLGIYHQTPYMRKCFATYPEFLVFDAIYKLKNLDMSLYILMSINGNDEGEVIAVFLLSDESSDVIKHMMKTFKEINPDWKNVKFFMTDKEFGEKTVLYDEFPEASHQLCLYHVLKHFRTAITTESMQINALQRKQILEILQKIKYSKSEAEYDEYYKLLMDLNIPKLTQYYKQNWHSNRHEWVKCFKRQYTLFNNHLESCHQKIKELCEKNSNIQSFFDNFLVFLNSLKLKRRQTVHHMLLKKKNTSFEQDSPEHLYLQLVTPFAFNLIREHMNNVNDYDVLSENATQFQVQNKNCDENVNTVELEDGNVKCCCPFNTTTTLPCSHVFSVLKTMKTNIYDESLIPERFLRATYVNCYTDEGKPQTSVCDLKLVTKEHGLGTHQKYRKAIIKCQKIASIISHLNMEEFENYCDELDTIVNLWSERKKTVIVELEDYESESATQREDLMQHQSVTQVEEAKPLIEALVQNNIQLQDHVIEEDPLKIDISLPTIGKRRQRAKRSNLTVKRKKT</sequence>
<keyword evidence="1" id="KW-0479">Metal-binding</keyword>
<evidence type="ECO:0000313" key="4">
    <source>
        <dbReference type="Proteomes" id="UP000653454"/>
    </source>
</evidence>
<proteinExistence type="predicted"/>
<feature type="domain" description="SWIM-type" evidence="2">
    <location>
        <begin position="504"/>
        <end position="538"/>
    </location>
</feature>
<dbReference type="Pfam" id="PF21599">
    <property type="entry name" value="ZSWIM3_N"/>
    <property type="match status" value="1"/>
</dbReference>
<dbReference type="InterPro" id="IPR048324">
    <property type="entry name" value="ZSWIM1-3_RNaseH-like"/>
</dbReference>
<evidence type="ECO:0000256" key="1">
    <source>
        <dbReference type="PROSITE-ProRule" id="PRU00325"/>
    </source>
</evidence>
<keyword evidence="1" id="KW-0863">Zinc-finger</keyword>
<dbReference type="GO" id="GO:0008270">
    <property type="term" value="F:zinc ion binding"/>
    <property type="evidence" value="ECO:0007669"/>
    <property type="project" value="UniProtKB-KW"/>
</dbReference>
<dbReference type="PANTHER" id="PTHR31569">
    <property type="entry name" value="SWIM-TYPE DOMAIN-CONTAINING PROTEIN"/>
    <property type="match status" value="1"/>
</dbReference>
<dbReference type="InterPro" id="IPR048325">
    <property type="entry name" value="ZSWIM3_N"/>
</dbReference>
<dbReference type="EMBL" id="CAJHNJ030000008">
    <property type="protein sequence ID" value="CAG9103760.1"/>
    <property type="molecule type" value="Genomic_DNA"/>
</dbReference>
<accession>A0A8S4DKN9</accession>
<dbReference type="Pfam" id="PF21056">
    <property type="entry name" value="ZSWIM1-3_RNaseH-like"/>
    <property type="match status" value="1"/>
</dbReference>
<gene>
    <name evidence="3" type="ORF">PLXY2_LOCUS3051</name>
</gene>
<reference evidence="3" key="1">
    <citation type="submission" date="2020-11" db="EMBL/GenBank/DDBJ databases">
        <authorList>
            <person name="Whiteford S."/>
        </authorList>
    </citation>
    <scope>NUCLEOTIDE SEQUENCE</scope>
</reference>
<evidence type="ECO:0000259" key="2">
    <source>
        <dbReference type="PROSITE" id="PS50966"/>
    </source>
</evidence>
<organism evidence="3 4">
    <name type="scientific">Plutella xylostella</name>
    <name type="common">Diamondback moth</name>
    <name type="synonym">Plutella maculipennis</name>
    <dbReference type="NCBI Taxonomy" id="51655"/>
    <lineage>
        <taxon>Eukaryota</taxon>
        <taxon>Metazoa</taxon>
        <taxon>Ecdysozoa</taxon>
        <taxon>Arthropoda</taxon>
        <taxon>Hexapoda</taxon>
        <taxon>Insecta</taxon>
        <taxon>Pterygota</taxon>
        <taxon>Neoptera</taxon>
        <taxon>Endopterygota</taxon>
        <taxon>Lepidoptera</taxon>
        <taxon>Glossata</taxon>
        <taxon>Ditrysia</taxon>
        <taxon>Yponomeutoidea</taxon>
        <taxon>Plutellidae</taxon>
        <taxon>Plutella</taxon>
    </lineage>
</organism>
<dbReference type="InterPro" id="IPR007527">
    <property type="entry name" value="Znf_SWIM"/>
</dbReference>
<dbReference type="PANTHER" id="PTHR31569:SF4">
    <property type="entry name" value="SWIM-TYPE DOMAIN-CONTAINING PROTEIN"/>
    <property type="match status" value="1"/>
</dbReference>
<dbReference type="AlphaFoldDB" id="A0A8S4DKN9"/>
<protein>
    <submittedName>
        <fullName evidence="3">(diamondback moth) hypothetical protein</fullName>
    </submittedName>
</protein>